<accession>A0A505C5C3</accession>
<dbReference type="RefSeq" id="WP_140711323.1">
    <property type="nucleotide sequence ID" value="NZ_VFRH01000062.1"/>
</dbReference>
<dbReference type="AlphaFoldDB" id="A0A505C5C3"/>
<gene>
    <name evidence="1" type="ORF">FJR63_24120</name>
</gene>
<dbReference type="Proteomes" id="UP000320106">
    <property type="component" value="Unassembled WGS sequence"/>
</dbReference>
<sequence length="96" mass="11051">MAFFKRMSTETIRQKFTHYGLFWGCVPVYVNMRNSNCPDVVTRNWIPAWTLDIAAWISAAPLFLIPLINPSYEPMFAIKLTGLIEDMEGKFILPGH</sequence>
<reference evidence="1 2" key="1">
    <citation type="submission" date="2019-06" db="EMBL/GenBank/DDBJ databases">
        <title>Comparative genome anaysis of Salmonella and Staphylococcus aureus isolated from China.</title>
        <authorList>
            <person name="Li L."/>
        </authorList>
    </citation>
    <scope>NUCLEOTIDE SEQUENCE [LARGE SCALE GENOMIC DNA]</scope>
    <source>
        <strain evidence="1 2">GSJ/2016-Sal.-012</strain>
    </source>
</reference>
<protein>
    <submittedName>
        <fullName evidence="1">Uncharacterized protein</fullName>
    </submittedName>
</protein>
<dbReference type="EMBL" id="VFRH01000062">
    <property type="protein sequence ID" value="TPQ03438.1"/>
    <property type="molecule type" value="Genomic_DNA"/>
</dbReference>
<comment type="caution">
    <text evidence="1">The sequence shown here is derived from an EMBL/GenBank/DDBJ whole genome shotgun (WGS) entry which is preliminary data.</text>
</comment>
<name>A0A505C5C3_SALER</name>
<evidence type="ECO:0000313" key="1">
    <source>
        <dbReference type="EMBL" id="TPQ03438.1"/>
    </source>
</evidence>
<organism evidence="1 2">
    <name type="scientific">Salmonella enterica</name>
    <name type="common">Salmonella choleraesuis</name>
    <dbReference type="NCBI Taxonomy" id="28901"/>
    <lineage>
        <taxon>Bacteria</taxon>
        <taxon>Pseudomonadati</taxon>
        <taxon>Pseudomonadota</taxon>
        <taxon>Gammaproteobacteria</taxon>
        <taxon>Enterobacterales</taxon>
        <taxon>Enterobacteriaceae</taxon>
        <taxon>Salmonella</taxon>
    </lineage>
</organism>
<proteinExistence type="predicted"/>
<evidence type="ECO:0000313" key="2">
    <source>
        <dbReference type="Proteomes" id="UP000320106"/>
    </source>
</evidence>